<dbReference type="GO" id="GO:0016987">
    <property type="term" value="F:sigma factor activity"/>
    <property type="evidence" value="ECO:0007669"/>
    <property type="project" value="UniProtKB-KW"/>
</dbReference>
<sequence>MDDAEIIRRSRHEPGLFAAVFDRHAAALHRYVTRRLGDSLADDIVAETFLAAFKRRARYDTARADARPWLYGIAGNLIGRHRRTEVRSYRALARSGVDEVAESYADRVESRVSASAVQRELAAALAALPAADREVLLLIAWAQLSYEETAQALGIPIGTVRSRLHRARRRTRAALGGIDPTGEEDDRG</sequence>
<evidence type="ECO:0000256" key="2">
    <source>
        <dbReference type="ARBA" id="ARBA00023015"/>
    </source>
</evidence>
<dbReference type="Gene3D" id="1.10.10.10">
    <property type="entry name" value="Winged helix-like DNA-binding domain superfamily/Winged helix DNA-binding domain"/>
    <property type="match status" value="1"/>
</dbReference>
<reference evidence="7 8" key="1">
    <citation type="submission" date="2019-10" db="EMBL/GenBank/DDBJ databases">
        <title>Nonomuraea sp. nov., isolated from Phyllanthus amarus.</title>
        <authorList>
            <person name="Klykleung N."/>
            <person name="Tanasupawat S."/>
        </authorList>
    </citation>
    <scope>NUCLEOTIDE SEQUENCE [LARGE SCALE GENOMIC DNA]</scope>
    <source>
        <strain evidence="7 8">PA1-10</strain>
    </source>
</reference>
<comment type="similarity">
    <text evidence="1">Belongs to the sigma-70 factor family. ECF subfamily.</text>
</comment>
<proteinExistence type="inferred from homology"/>
<evidence type="ECO:0000256" key="3">
    <source>
        <dbReference type="ARBA" id="ARBA00023082"/>
    </source>
</evidence>
<dbReference type="InterPro" id="IPR007627">
    <property type="entry name" value="RNA_pol_sigma70_r2"/>
</dbReference>
<dbReference type="NCBIfam" id="TIGR02937">
    <property type="entry name" value="sigma70-ECF"/>
    <property type="match status" value="1"/>
</dbReference>
<dbReference type="PANTHER" id="PTHR43133">
    <property type="entry name" value="RNA POLYMERASE ECF-TYPE SIGMA FACTO"/>
    <property type="match status" value="1"/>
</dbReference>
<evidence type="ECO:0000313" key="7">
    <source>
        <dbReference type="EMBL" id="KAB8190432.1"/>
    </source>
</evidence>
<dbReference type="SUPFAM" id="SSF88659">
    <property type="entry name" value="Sigma3 and sigma4 domains of RNA polymerase sigma factors"/>
    <property type="match status" value="1"/>
</dbReference>
<dbReference type="SUPFAM" id="SSF88946">
    <property type="entry name" value="Sigma2 domain of RNA polymerase sigma factors"/>
    <property type="match status" value="1"/>
</dbReference>
<dbReference type="Pfam" id="PF08281">
    <property type="entry name" value="Sigma70_r4_2"/>
    <property type="match status" value="1"/>
</dbReference>
<comment type="caution">
    <text evidence="7">The sequence shown here is derived from an EMBL/GenBank/DDBJ whole genome shotgun (WGS) entry which is preliminary data.</text>
</comment>
<dbReference type="GO" id="GO:0003677">
    <property type="term" value="F:DNA binding"/>
    <property type="evidence" value="ECO:0007669"/>
    <property type="project" value="InterPro"/>
</dbReference>
<dbReference type="InterPro" id="IPR013324">
    <property type="entry name" value="RNA_pol_sigma_r3/r4-like"/>
</dbReference>
<keyword evidence="2" id="KW-0805">Transcription regulation</keyword>
<dbReference type="PANTHER" id="PTHR43133:SF25">
    <property type="entry name" value="RNA POLYMERASE SIGMA FACTOR RFAY-RELATED"/>
    <property type="match status" value="1"/>
</dbReference>
<keyword evidence="4" id="KW-0804">Transcription</keyword>
<dbReference type="Pfam" id="PF04542">
    <property type="entry name" value="Sigma70_r2"/>
    <property type="match status" value="1"/>
</dbReference>
<dbReference type="InterPro" id="IPR014284">
    <property type="entry name" value="RNA_pol_sigma-70_dom"/>
</dbReference>
<name>A0A5C4VVY7_9ACTN</name>
<feature type="domain" description="RNA polymerase sigma-70 region 2" evidence="5">
    <location>
        <begin position="21"/>
        <end position="86"/>
    </location>
</feature>
<evidence type="ECO:0000256" key="4">
    <source>
        <dbReference type="ARBA" id="ARBA00023163"/>
    </source>
</evidence>
<evidence type="ECO:0000259" key="6">
    <source>
        <dbReference type="Pfam" id="PF08281"/>
    </source>
</evidence>
<keyword evidence="3" id="KW-0731">Sigma factor</keyword>
<dbReference type="GO" id="GO:0006352">
    <property type="term" value="P:DNA-templated transcription initiation"/>
    <property type="evidence" value="ECO:0007669"/>
    <property type="project" value="InterPro"/>
</dbReference>
<protein>
    <submittedName>
        <fullName evidence="7">Sigma-70 family RNA polymerase sigma factor</fullName>
    </submittedName>
</protein>
<feature type="domain" description="RNA polymerase sigma factor 70 region 4 type 2" evidence="6">
    <location>
        <begin position="119"/>
        <end position="170"/>
    </location>
</feature>
<dbReference type="InterPro" id="IPR036388">
    <property type="entry name" value="WH-like_DNA-bd_sf"/>
</dbReference>
<dbReference type="InterPro" id="IPR013325">
    <property type="entry name" value="RNA_pol_sigma_r2"/>
</dbReference>
<dbReference type="OrthoDB" id="5518337at2"/>
<evidence type="ECO:0000313" key="8">
    <source>
        <dbReference type="Proteomes" id="UP000312512"/>
    </source>
</evidence>
<keyword evidence="8" id="KW-1185">Reference proteome</keyword>
<gene>
    <name evidence="7" type="ORF">FH608_035680</name>
</gene>
<dbReference type="Gene3D" id="1.10.1740.10">
    <property type="match status" value="1"/>
</dbReference>
<evidence type="ECO:0000256" key="1">
    <source>
        <dbReference type="ARBA" id="ARBA00010641"/>
    </source>
</evidence>
<dbReference type="EMBL" id="VDLX02000016">
    <property type="protein sequence ID" value="KAB8190432.1"/>
    <property type="molecule type" value="Genomic_DNA"/>
</dbReference>
<dbReference type="AlphaFoldDB" id="A0A5C4VVY7"/>
<organism evidence="7 8">
    <name type="scientific">Nonomuraea phyllanthi</name>
    <dbReference type="NCBI Taxonomy" id="2219224"/>
    <lineage>
        <taxon>Bacteria</taxon>
        <taxon>Bacillati</taxon>
        <taxon>Actinomycetota</taxon>
        <taxon>Actinomycetes</taxon>
        <taxon>Streptosporangiales</taxon>
        <taxon>Streptosporangiaceae</taxon>
        <taxon>Nonomuraea</taxon>
    </lineage>
</organism>
<dbReference type="Proteomes" id="UP000312512">
    <property type="component" value="Unassembled WGS sequence"/>
</dbReference>
<dbReference type="InterPro" id="IPR039425">
    <property type="entry name" value="RNA_pol_sigma-70-like"/>
</dbReference>
<accession>A0A5C4VVY7</accession>
<dbReference type="InterPro" id="IPR013249">
    <property type="entry name" value="RNA_pol_sigma70_r4_t2"/>
</dbReference>
<evidence type="ECO:0000259" key="5">
    <source>
        <dbReference type="Pfam" id="PF04542"/>
    </source>
</evidence>